<dbReference type="SUPFAM" id="SSF52833">
    <property type="entry name" value="Thioredoxin-like"/>
    <property type="match status" value="1"/>
</dbReference>
<proteinExistence type="predicted"/>
<evidence type="ECO:0000259" key="3">
    <source>
        <dbReference type="Pfam" id="PF18312"/>
    </source>
</evidence>
<gene>
    <name evidence="4" type="ORF">KKS27_p00530</name>
</gene>
<evidence type="ECO:0000259" key="2">
    <source>
        <dbReference type="Pfam" id="PF13462"/>
    </source>
</evidence>
<feature type="chain" id="PRO_5040460116" evidence="1">
    <location>
        <begin position="25"/>
        <end position="262"/>
    </location>
</feature>
<sequence>MKLKTVLAAPLITAMLFNSLPSFASDTSSAFTPEQEKRIGEIAADYMRAHPDILIQMSESLQQEQQEKQARGLKTAALAQQARIMADKRIPSWGAEGGSVMVVEFFDYQCIWCSRLAPELEKVMKANTNVRYYFMEWPVFGSRWPESLLAAKTGLQVWKEKGEEAYLKYHNGIYSSGLNEGKLTQDAIGKYSENMKFSKNTIDEINSTLTDINDIATTIGLTGTPGIVIMPVKGATEDNTTVFAGMTEAENIQQAINKAQGK</sequence>
<keyword evidence="4" id="KW-0614">Plasmid</keyword>
<dbReference type="AlphaFoldDB" id="A0A9Q9P3S1"/>
<dbReference type="EMBL" id="CP104947">
    <property type="protein sequence ID" value="UYA94004.1"/>
    <property type="molecule type" value="Genomic_DNA"/>
</dbReference>
<dbReference type="RefSeq" id="WP_001568071.1">
    <property type="nucleotide sequence ID" value="NZ_CP104947.1"/>
</dbReference>
<dbReference type="InterPro" id="IPR036249">
    <property type="entry name" value="Thioredoxin-like_sf"/>
</dbReference>
<accession>A0A9Q9P3S1</accession>
<protein>
    <submittedName>
        <fullName evidence="4">DsbA family protein</fullName>
    </submittedName>
</protein>
<feature type="signal peptide" evidence="1">
    <location>
        <begin position="1"/>
        <end position="24"/>
    </location>
</feature>
<reference evidence="4" key="1">
    <citation type="submission" date="2022-09" db="EMBL/GenBank/DDBJ databases">
        <title>Emergence of IncN[pMLST15] plasmids harboring a novel non-Tn4401-elements driving KPC-2 carbapenem-resistance.</title>
        <authorList>
            <person name="Yao Y."/>
            <person name="Falgenhauer L."/>
            <person name="Falgenhauer J."/>
            <person name="Imirzalioglu C."/>
            <person name="Chakraborty T."/>
        </authorList>
    </citation>
    <scope>NUCLEOTIDE SEQUENCE</scope>
    <source>
        <strain evidence="4">NRZ-36387</strain>
        <plasmid evidence="4">pKA36387-KPC2</plasmid>
    </source>
</reference>
<feature type="domain" description="Copper resistance protein ScsC N-terminal" evidence="3">
    <location>
        <begin position="35"/>
        <end position="67"/>
    </location>
</feature>
<dbReference type="Pfam" id="PF13462">
    <property type="entry name" value="Thioredoxin_4"/>
    <property type="match status" value="1"/>
</dbReference>
<dbReference type="InterPro" id="IPR041205">
    <property type="entry name" value="ScsC_N"/>
</dbReference>
<evidence type="ECO:0000256" key="1">
    <source>
        <dbReference type="SAM" id="SignalP"/>
    </source>
</evidence>
<name>A0A9Q9P3S1_KLEAE</name>
<dbReference type="InterPro" id="IPR012336">
    <property type="entry name" value="Thioredoxin-like_fold"/>
</dbReference>
<organism evidence="4">
    <name type="scientific">Klebsiella aerogenes</name>
    <name type="common">Enterobacter aerogenes</name>
    <dbReference type="NCBI Taxonomy" id="548"/>
    <lineage>
        <taxon>Bacteria</taxon>
        <taxon>Pseudomonadati</taxon>
        <taxon>Pseudomonadota</taxon>
        <taxon>Gammaproteobacteria</taxon>
        <taxon>Enterobacterales</taxon>
        <taxon>Enterobacteriaceae</taxon>
        <taxon>Klebsiella/Raoultella group</taxon>
        <taxon>Klebsiella</taxon>
    </lineage>
</organism>
<feature type="domain" description="Thioredoxin-like fold" evidence="2">
    <location>
        <begin position="93"/>
        <end position="229"/>
    </location>
</feature>
<dbReference type="CDD" id="cd03023">
    <property type="entry name" value="DsbA_Com1_like"/>
    <property type="match status" value="1"/>
</dbReference>
<keyword evidence="1" id="KW-0732">Signal</keyword>
<dbReference type="Pfam" id="PF18312">
    <property type="entry name" value="ScsC_N"/>
    <property type="match status" value="1"/>
</dbReference>
<geneLocation type="plasmid" evidence="4">
    <name>pKA36387-KPC2</name>
</geneLocation>
<evidence type="ECO:0000313" key="4">
    <source>
        <dbReference type="EMBL" id="UYA94004.1"/>
    </source>
</evidence>
<dbReference type="Gene3D" id="3.40.30.10">
    <property type="entry name" value="Glutaredoxin"/>
    <property type="match status" value="1"/>
</dbReference>